<keyword evidence="9" id="KW-1185">Reference proteome</keyword>
<dbReference type="EC" id="4.3.1.18" evidence="6"/>
<name>A0A419SUD5_9FIRM</name>
<sequence length="450" mass="50069">MEDKFIQGKSLIEWKRDYPLLNEIISTNEVFWFNPKNQRYNKAVRNISISEDNVKDAEERLIRFAPYIAKAFPETSKSKGIIESPIVEIPKMKGKVKKIFNRNIKGKLLIKCDNDLPIAGSIKARGGIYEVLKHAEDLAIKNGMLSLEDDYSIIDSEKFRNFFSKYSIAVGSTGNLGLSIGIISAKLGFNVTVHMSADAKEWKKNLLKSKGVNVVEHNSDYTKAVEEGRKEAASDPNSYFVDDENSLNLFLGYAVAAYRLKEQLDKMDIIVDDEHPLFVYLPCGVGGGPGGVTFGLKLVYGDNVHCFFAEPTHSPCMLIGMMTGLHDKVSVGDFGIDNITEADGLAVGRPSGFVGKTLENLLSGIYTVEDNELYRLLSLLIDTEDISLEPSALAGAYGPIKLFDEGYRYIENNNLKDKMENATHIIWSTGGSLVPKDIMKEYYKKGLSLL</sequence>
<dbReference type="PANTHER" id="PTHR48078">
    <property type="entry name" value="THREONINE DEHYDRATASE, MITOCHONDRIAL-RELATED"/>
    <property type="match status" value="1"/>
</dbReference>
<dbReference type="GO" id="GO:0030170">
    <property type="term" value="F:pyridoxal phosphate binding"/>
    <property type="evidence" value="ECO:0007669"/>
    <property type="project" value="InterPro"/>
</dbReference>
<feature type="modified residue" description="N6-(pyridoxal phosphate)lysine" evidence="6">
    <location>
        <position position="123"/>
    </location>
</feature>
<dbReference type="Gene3D" id="3.40.50.1100">
    <property type="match status" value="2"/>
</dbReference>
<evidence type="ECO:0000256" key="1">
    <source>
        <dbReference type="ARBA" id="ARBA00001933"/>
    </source>
</evidence>
<proteinExistence type="inferred from homology"/>
<dbReference type="OrthoDB" id="9780546at2"/>
<reference evidence="8 9" key="1">
    <citation type="submission" date="2016-08" db="EMBL/GenBank/DDBJ databases">
        <title>Novel Firmicutes and Novel Genomes.</title>
        <authorList>
            <person name="Poppleton D.I."/>
            <person name="Gribaldo S."/>
        </authorList>
    </citation>
    <scope>NUCLEOTIDE SEQUENCE [LARGE SCALE GENOMIC DNA]</scope>
    <source>
        <strain evidence="8 9">CTT3</strain>
    </source>
</reference>
<evidence type="ECO:0000313" key="8">
    <source>
        <dbReference type="EMBL" id="RKD28772.1"/>
    </source>
</evidence>
<comment type="cofactor">
    <cofactor evidence="1 6">
        <name>pyridoxal 5'-phosphate</name>
        <dbReference type="ChEBI" id="CHEBI:597326"/>
    </cofactor>
</comment>
<feature type="domain" description="Tryptophan synthase beta chain-like PALP" evidence="7">
    <location>
        <begin position="80"/>
        <end position="398"/>
    </location>
</feature>
<dbReference type="HAMAP" id="MF_01030">
    <property type="entry name" value="D_Ser_dehydrat"/>
    <property type="match status" value="1"/>
</dbReference>
<evidence type="ECO:0000256" key="3">
    <source>
        <dbReference type="ARBA" id="ARBA00023239"/>
    </source>
</evidence>
<dbReference type="GO" id="GO:0036088">
    <property type="term" value="P:D-serine catabolic process"/>
    <property type="evidence" value="ECO:0007669"/>
    <property type="project" value="TreeGrafter"/>
</dbReference>
<protein>
    <recommendedName>
        <fullName evidence="6">Probable D-serine dehydratase</fullName>
        <ecNumber evidence="6">4.3.1.18</ecNumber>
    </recommendedName>
    <alternativeName>
        <fullName evidence="6">D-serine deaminase</fullName>
        <shortName evidence="6">DSD</shortName>
    </alternativeName>
</protein>
<dbReference type="SUPFAM" id="SSF53686">
    <property type="entry name" value="Tryptophan synthase beta subunit-like PLP-dependent enzymes"/>
    <property type="match status" value="1"/>
</dbReference>
<dbReference type="NCBIfam" id="NF002823">
    <property type="entry name" value="PRK02991.1"/>
    <property type="match status" value="1"/>
</dbReference>
<dbReference type="GO" id="GO:0009097">
    <property type="term" value="P:isoleucine biosynthetic process"/>
    <property type="evidence" value="ECO:0007669"/>
    <property type="project" value="TreeGrafter"/>
</dbReference>
<dbReference type="AlphaFoldDB" id="A0A419SUD5"/>
<dbReference type="InterPro" id="IPR001926">
    <property type="entry name" value="TrpB-like_PALP"/>
</dbReference>
<dbReference type="CDD" id="cd06447">
    <property type="entry name" value="D-Ser-dehyd"/>
    <property type="match status" value="1"/>
</dbReference>
<comment type="similarity">
    <text evidence="5 6">Belongs to the serine/threonine dehydratase family. DsdA subfamily.</text>
</comment>
<dbReference type="NCBIfam" id="TIGR02035">
    <property type="entry name" value="D_Ser_am_lyase"/>
    <property type="match status" value="1"/>
</dbReference>
<evidence type="ECO:0000259" key="7">
    <source>
        <dbReference type="Pfam" id="PF00291"/>
    </source>
</evidence>
<keyword evidence="3 6" id="KW-0456">Lyase</keyword>
<evidence type="ECO:0000313" key="9">
    <source>
        <dbReference type="Proteomes" id="UP000284177"/>
    </source>
</evidence>
<dbReference type="RefSeq" id="WP_120170739.1">
    <property type="nucleotide sequence ID" value="NZ_MCIB01000040.1"/>
</dbReference>
<dbReference type="GO" id="GO:0016836">
    <property type="term" value="F:hydro-lyase activity"/>
    <property type="evidence" value="ECO:0007669"/>
    <property type="project" value="UniProtKB-UniRule"/>
</dbReference>
<comment type="catalytic activity">
    <reaction evidence="4 6">
        <text>D-serine = pyruvate + NH4(+)</text>
        <dbReference type="Rhea" id="RHEA:13977"/>
        <dbReference type="ChEBI" id="CHEBI:15361"/>
        <dbReference type="ChEBI" id="CHEBI:28938"/>
        <dbReference type="ChEBI" id="CHEBI:35247"/>
        <dbReference type="EC" id="4.3.1.18"/>
    </reaction>
</comment>
<dbReference type="InterPro" id="IPR036052">
    <property type="entry name" value="TrpB-like_PALP_sf"/>
</dbReference>
<evidence type="ECO:0000256" key="5">
    <source>
        <dbReference type="ARBA" id="ARBA00061269"/>
    </source>
</evidence>
<dbReference type="Proteomes" id="UP000284177">
    <property type="component" value="Unassembled WGS sequence"/>
</dbReference>
<evidence type="ECO:0000256" key="4">
    <source>
        <dbReference type="ARBA" id="ARBA00050422"/>
    </source>
</evidence>
<evidence type="ECO:0000256" key="2">
    <source>
        <dbReference type="ARBA" id="ARBA00022898"/>
    </source>
</evidence>
<dbReference type="GO" id="GO:0008721">
    <property type="term" value="F:D-serine ammonia-lyase activity"/>
    <property type="evidence" value="ECO:0007669"/>
    <property type="project" value="UniProtKB-EC"/>
</dbReference>
<evidence type="ECO:0000256" key="6">
    <source>
        <dbReference type="HAMAP-Rule" id="MF_01030"/>
    </source>
</evidence>
<dbReference type="FunFam" id="3.40.50.1100:FF:000018">
    <property type="entry name" value="D-serine dehydratase"/>
    <property type="match status" value="1"/>
</dbReference>
<dbReference type="InterPro" id="IPR050147">
    <property type="entry name" value="Ser/Thr_Dehydratase"/>
</dbReference>
<comment type="caution">
    <text evidence="8">The sequence shown here is derived from an EMBL/GenBank/DDBJ whole genome shotgun (WGS) entry which is preliminary data.</text>
</comment>
<dbReference type="EMBL" id="MCIB01000040">
    <property type="protein sequence ID" value="RKD28772.1"/>
    <property type="molecule type" value="Genomic_DNA"/>
</dbReference>
<dbReference type="PANTHER" id="PTHR48078:SF9">
    <property type="entry name" value="D-SERINE DEHYDRATASE"/>
    <property type="match status" value="1"/>
</dbReference>
<accession>A0A419SUD5</accession>
<dbReference type="InterPro" id="IPR011780">
    <property type="entry name" value="D_Ser_am_lyase"/>
</dbReference>
<keyword evidence="2 6" id="KW-0663">Pyridoxal phosphate</keyword>
<dbReference type="Pfam" id="PF00291">
    <property type="entry name" value="PALP"/>
    <property type="match status" value="1"/>
</dbReference>
<gene>
    <name evidence="6" type="primary">dsdA</name>
    <name evidence="8" type="ORF">BET03_06960</name>
</gene>
<organism evidence="8 9">
    <name type="scientific">Thermohalobacter berrensis</name>
    <dbReference type="NCBI Taxonomy" id="99594"/>
    <lineage>
        <taxon>Bacteria</taxon>
        <taxon>Bacillati</taxon>
        <taxon>Bacillota</taxon>
        <taxon>Tissierellia</taxon>
        <taxon>Tissierellales</taxon>
        <taxon>Thermohalobacteraceae</taxon>
        <taxon>Thermohalobacter</taxon>
    </lineage>
</organism>